<keyword evidence="3 7" id="KW-0732">Signal</keyword>
<organism evidence="9 10">
    <name type="scientific">Micromonospora andamanensis</name>
    <dbReference type="NCBI Taxonomy" id="1287068"/>
    <lineage>
        <taxon>Bacteria</taxon>
        <taxon>Bacillati</taxon>
        <taxon>Actinomycetota</taxon>
        <taxon>Actinomycetes</taxon>
        <taxon>Micromonosporales</taxon>
        <taxon>Micromonosporaceae</taxon>
        <taxon>Micromonospora</taxon>
    </lineage>
</organism>
<accession>A0ABQ4HZG7</accession>
<name>A0ABQ4HZG7_9ACTN</name>
<comment type="subcellular location">
    <subcellularLocation>
        <location evidence="1">Cell envelope</location>
    </subcellularLocation>
</comment>
<gene>
    <name evidence="9" type="ORF">Van01_41250</name>
</gene>
<reference evidence="9 10" key="1">
    <citation type="submission" date="2021-01" db="EMBL/GenBank/DDBJ databases">
        <title>Whole genome shotgun sequence of Verrucosispora andamanensis NBRC 109075.</title>
        <authorList>
            <person name="Komaki H."/>
            <person name="Tamura T."/>
        </authorList>
    </citation>
    <scope>NUCLEOTIDE SEQUENCE [LARGE SCALE GENOMIC DNA]</scope>
    <source>
        <strain evidence="9 10">NBRC 109075</strain>
    </source>
</reference>
<evidence type="ECO:0000256" key="4">
    <source>
        <dbReference type="ARBA" id="ARBA00023008"/>
    </source>
</evidence>
<keyword evidence="6" id="KW-0472">Membrane</keyword>
<dbReference type="SUPFAM" id="SSF81296">
    <property type="entry name" value="E set domains"/>
    <property type="match status" value="1"/>
</dbReference>
<sequence>MRHLPRARARVAAGLLALALAAGVVLLGPATPASAHGTLATSTPADGATVDEAVTAVQLTFTERVREDAYFTVTAPGGDRVDNGWTHGEPRELDRPVREYFLVDGVFEPREYTTGFPVVLALAHLPAAGQYSVSYLSVASDGDPVRGTVTFRYTGKPTDAPPNWQPPTGQPDPTLLAAAEQHGNTGSQPVPGVTGDVGATPVTPVPSVAAAPTPDDSGGTGPLAWAAVAAAVVGVAGFLAWRRRPARVERGRKSVRRGGAARSRVKPTTPTKGRRTTATATSRGAPAAAPAARRGAKAAPAEAPAQRSVTTAPVPTGAPAAAAAATPETPTGGSAPTGWWHRMGDTRLALLVGGLVLTLLAGFALGRIGTADAPTATAPASGTAAGGATPDAAQAVAAGDGHDHAPGTGPHSHPGDGQDQAGGTTVSVAGYTLKPVLRAQRAGATEDYRFRVVAVDGQPVTRFAVVHDKPLHLIVVGRDLGGYQHLHPTMATDGTWSVPLKLTRPGGYRVYADFTVITGDGRELPLVLGVDHEVPGNYEPAGLPPPQPQATTGPYAVSMAGTPTIGMTVPLTFRVDRAGPARLERYLGAYGHLVVVREGDLGYLHVHPQPELVDGAVTFWLTAPSTGRYRAFFDFQVDGKVHTAAFTINLA</sequence>
<feature type="region of interest" description="Disordered" evidence="5">
    <location>
        <begin position="374"/>
        <end position="424"/>
    </location>
</feature>
<dbReference type="Pfam" id="PF04234">
    <property type="entry name" value="CopC"/>
    <property type="match status" value="1"/>
</dbReference>
<feature type="transmembrane region" description="Helical" evidence="6">
    <location>
        <begin position="348"/>
        <end position="366"/>
    </location>
</feature>
<evidence type="ECO:0000256" key="7">
    <source>
        <dbReference type="SAM" id="SignalP"/>
    </source>
</evidence>
<keyword evidence="6" id="KW-0812">Transmembrane</keyword>
<keyword evidence="10" id="KW-1185">Reference proteome</keyword>
<feature type="domain" description="CopC" evidence="8">
    <location>
        <begin position="36"/>
        <end position="152"/>
    </location>
</feature>
<keyword evidence="6" id="KW-1133">Transmembrane helix</keyword>
<feature type="transmembrane region" description="Helical" evidence="6">
    <location>
        <begin position="223"/>
        <end position="241"/>
    </location>
</feature>
<evidence type="ECO:0000256" key="1">
    <source>
        <dbReference type="ARBA" id="ARBA00004196"/>
    </source>
</evidence>
<evidence type="ECO:0000259" key="8">
    <source>
        <dbReference type="Pfam" id="PF04234"/>
    </source>
</evidence>
<feature type="signal peptide" evidence="7">
    <location>
        <begin position="1"/>
        <end position="35"/>
    </location>
</feature>
<feature type="chain" id="PRO_5047403881" description="CopC domain-containing protein" evidence="7">
    <location>
        <begin position="36"/>
        <end position="651"/>
    </location>
</feature>
<feature type="compositionally biased region" description="Pro residues" evidence="5">
    <location>
        <begin position="159"/>
        <end position="170"/>
    </location>
</feature>
<feature type="compositionally biased region" description="Low complexity" evidence="5">
    <location>
        <begin position="266"/>
        <end position="338"/>
    </location>
</feature>
<dbReference type="EMBL" id="BOOZ01000025">
    <property type="protein sequence ID" value="GIJ10911.1"/>
    <property type="molecule type" value="Genomic_DNA"/>
</dbReference>
<dbReference type="Gene3D" id="2.60.40.1220">
    <property type="match status" value="1"/>
</dbReference>
<dbReference type="PANTHER" id="PTHR34820:SF4">
    <property type="entry name" value="INNER MEMBRANE PROTEIN YEBZ"/>
    <property type="match status" value="1"/>
</dbReference>
<dbReference type="Proteomes" id="UP000647017">
    <property type="component" value="Unassembled WGS sequence"/>
</dbReference>
<dbReference type="InterPro" id="IPR014756">
    <property type="entry name" value="Ig_E-set"/>
</dbReference>
<evidence type="ECO:0000256" key="5">
    <source>
        <dbReference type="SAM" id="MobiDB-lite"/>
    </source>
</evidence>
<protein>
    <recommendedName>
        <fullName evidence="8">CopC domain-containing protein</fullName>
    </recommendedName>
</protein>
<evidence type="ECO:0000256" key="3">
    <source>
        <dbReference type="ARBA" id="ARBA00022729"/>
    </source>
</evidence>
<evidence type="ECO:0000256" key="6">
    <source>
        <dbReference type="SAM" id="Phobius"/>
    </source>
</evidence>
<dbReference type="InterPro" id="IPR032694">
    <property type="entry name" value="CopC/D"/>
</dbReference>
<dbReference type="InterPro" id="IPR014755">
    <property type="entry name" value="Cu-Rt/internalin_Ig-like"/>
</dbReference>
<keyword evidence="4" id="KW-0186">Copper</keyword>
<dbReference type="PANTHER" id="PTHR34820">
    <property type="entry name" value="INNER MEMBRANE PROTEIN YEBZ"/>
    <property type="match status" value="1"/>
</dbReference>
<comment type="caution">
    <text evidence="9">The sequence shown here is derived from an EMBL/GenBank/DDBJ whole genome shotgun (WGS) entry which is preliminary data.</text>
</comment>
<proteinExistence type="predicted"/>
<dbReference type="InterPro" id="IPR007348">
    <property type="entry name" value="CopC_dom"/>
</dbReference>
<feature type="compositionally biased region" description="Low complexity" evidence="5">
    <location>
        <begin position="199"/>
        <end position="214"/>
    </location>
</feature>
<feature type="region of interest" description="Disordered" evidence="5">
    <location>
        <begin position="247"/>
        <end position="338"/>
    </location>
</feature>
<evidence type="ECO:0000256" key="2">
    <source>
        <dbReference type="ARBA" id="ARBA00022723"/>
    </source>
</evidence>
<feature type="compositionally biased region" description="Low complexity" evidence="5">
    <location>
        <begin position="374"/>
        <end position="399"/>
    </location>
</feature>
<evidence type="ECO:0000313" key="10">
    <source>
        <dbReference type="Proteomes" id="UP000647017"/>
    </source>
</evidence>
<keyword evidence="2" id="KW-0479">Metal-binding</keyword>
<feature type="region of interest" description="Disordered" evidence="5">
    <location>
        <begin position="154"/>
        <end position="218"/>
    </location>
</feature>
<evidence type="ECO:0000313" key="9">
    <source>
        <dbReference type="EMBL" id="GIJ10911.1"/>
    </source>
</evidence>
<dbReference type="RefSeq" id="WP_204009994.1">
    <property type="nucleotide sequence ID" value="NZ_BOOZ01000025.1"/>
</dbReference>